<evidence type="ECO:0000313" key="2">
    <source>
        <dbReference type="Proteomes" id="UP000177416"/>
    </source>
</evidence>
<evidence type="ECO:0000313" key="1">
    <source>
        <dbReference type="EMBL" id="OGG14476.1"/>
    </source>
</evidence>
<proteinExistence type="predicted"/>
<organism evidence="1 2">
    <name type="scientific">Candidatus Gottesmanbacteria bacterium RIFCSPHIGHO2_01_FULL_46_14</name>
    <dbReference type="NCBI Taxonomy" id="1798380"/>
    <lineage>
        <taxon>Bacteria</taxon>
        <taxon>Candidatus Gottesmaniibacteriota</taxon>
    </lineage>
</organism>
<protein>
    <submittedName>
        <fullName evidence="1">Uncharacterized protein</fullName>
    </submittedName>
</protein>
<dbReference type="AlphaFoldDB" id="A0A1F5ZPQ3"/>
<name>A0A1F5ZPQ3_9BACT</name>
<comment type="caution">
    <text evidence="1">The sequence shown here is derived from an EMBL/GenBank/DDBJ whole genome shotgun (WGS) entry which is preliminary data.</text>
</comment>
<gene>
    <name evidence="1" type="ORF">A2875_03535</name>
</gene>
<dbReference type="EMBL" id="MFJJ01000018">
    <property type="protein sequence ID" value="OGG14476.1"/>
    <property type="molecule type" value="Genomic_DNA"/>
</dbReference>
<sequence>MKNKKLFIVIGLGVLLGLTGFLVWRTLSTQPQQPTVEKEVVQEDLEPIDPAIKVDVKESKANTILISVSGMGGKVESVSYEVTYESGGIVQGVNSGSKPIVTALQDAFEREVYLGTCSRNVCRPHPGVKSVTVVLEFHNASGKKSQFSKEYQL</sequence>
<dbReference type="Proteomes" id="UP000177416">
    <property type="component" value="Unassembled WGS sequence"/>
</dbReference>
<accession>A0A1F5ZPQ3</accession>
<reference evidence="1 2" key="1">
    <citation type="journal article" date="2016" name="Nat. Commun.">
        <title>Thousands of microbial genomes shed light on interconnected biogeochemical processes in an aquifer system.</title>
        <authorList>
            <person name="Anantharaman K."/>
            <person name="Brown C.T."/>
            <person name="Hug L.A."/>
            <person name="Sharon I."/>
            <person name="Castelle C.J."/>
            <person name="Probst A.J."/>
            <person name="Thomas B.C."/>
            <person name="Singh A."/>
            <person name="Wilkins M.J."/>
            <person name="Karaoz U."/>
            <person name="Brodie E.L."/>
            <person name="Williams K.H."/>
            <person name="Hubbard S.S."/>
            <person name="Banfield J.F."/>
        </authorList>
    </citation>
    <scope>NUCLEOTIDE SEQUENCE [LARGE SCALE GENOMIC DNA]</scope>
</reference>